<dbReference type="EMBL" id="MSZS01000001">
    <property type="protein sequence ID" value="PKX98368.1"/>
    <property type="molecule type" value="Genomic_DNA"/>
</dbReference>
<evidence type="ECO:0000313" key="2">
    <source>
        <dbReference type="EMBL" id="PKX98368.1"/>
    </source>
</evidence>
<dbReference type="AlphaFoldDB" id="A0A2I1CL68"/>
<proteinExistence type="predicted"/>
<dbReference type="Proteomes" id="UP000234474">
    <property type="component" value="Unassembled WGS sequence"/>
</dbReference>
<protein>
    <submittedName>
        <fullName evidence="2">Uncharacterized protein</fullName>
    </submittedName>
</protein>
<gene>
    <name evidence="2" type="ORF">P174DRAFT_14724</name>
</gene>
<keyword evidence="3" id="KW-1185">Reference proteome</keyword>
<accession>A0A2I1CL68</accession>
<reference evidence="3" key="1">
    <citation type="journal article" date="2018" name="Proc. Natl. Acad. Sci. U.S.A.">
        <title>Linking secondary metabolites to gene clusters through genome sequencing of six diverse Aspergillus species.</title>
        <authorList>
            <person name="Kaerboelling I."/>
            <person name="Vesth T.C."/>
            <person name="Frisvad J.C."/>
            <person name="Nybo J.L."/>
            <person name="Theobald S."/>
            <person name="Kuo A."/>
            <person name="Bowyer P."/>
            <person name="Matsuda Y."/>
            <person name="Mondo S."/>
            <person name="Lyhne E.K."/>
            <person name="Kogle M.E."/>
            <person name="Clum A."/>
            <person name="Lipzen A."/>
            <person name="Salamov A."/>
            <person name="Ngan C.Y."/>
            <person name="Daum C."/>
            <person name="Chiniquy J."/>
            <person name="Barry K."/>
            <person name="LaButti K."/>
            <person name="Haridas S."/>
            <person name="Simmons B.A."/>
            <person name="Magnuson J.K."/>
            <person name="Mortensen U.H."/>
            <person name="Larsen T.O."/>
            <person name="Grigoriev I.V."/>
            <person name="Baker S.E."/>
            <person name="Andersen M.R."/>
        </authorList>
    </citation>
    <scope>NUCLEOTIDE SEQUENCE [LARGE SCALE GENOMIC DNA]</scope>
    <source>
        <strain evidence="3">IBT 16806</strain>
    </source>
</reference>
<dbReference type="RefSeq" id="XP_024686963.1">
    <property type="nucleotide sequence ID" value="XM_024821151.1"/>
</dbReference>
<comment type="caution">
    <text evidence="2">The sequence shown here is derived from an EMBL/GenBank/DDBJ whole genome shotgun (WGS) entry which is preliminary data.</text>
</comment>
<feature type="region of interest" description="Disordered" evidence="1">
    <location>
        <begin position="1"/>
        <end position="52"/>
    </location>
</feature>
<name>A0A2I1CL68_ASPN1</name>
<organism evidence="2 3">
    <name type="scientific">Aspergillus novofumigatus (strain IBT 16806)</name>
    <dbReference type="NCBI Taxonomy" id="1392255"/>
    <lineage>
        <taxon>Eukaryota</taxon>
        <taxon>Fungi</taxon>
        <taxon>Dikarya</taxon>
        <taxon>Ascomycota</taxon>
        <taxon>Pezizomycotina</taxon>
        <taxon>Eurotiomycetes</taxon>
        <taxon>Eurotiomycetidae</taxon>
        <taxon>Eurotiales</taxon>
        <taxon>Aspergillaceae</taxon>
        <taxon>Aspergillus</taxon>
        <taxon>Aspergillus subgen. Fumigati</taxon>
    </lineage>
</organism>
<feature type="compositionally biased region" description="Pro residues" evidence="1">
    <location>
        <begin position="16"/>
        <end position="25"/>
    </location>
</feature>
<evidence type="ECO:0000256" key="1">
    <source>
        <dbReference type="SAM" id="MobiDB-lite"/>
    </source>
</evidence>
<sequence>MIPFTPRDVCLSIKDPSPPTNTRPPHQPKVHPHNPSLNSSPRPEGNFLPPPPPYPWQAPCACPSRTPSPPTFRNTRCPRLLYATARIPSRNVDI</sequence>
<dbReference type="VEuPathDB" id="FungiDB:P174DRAFT_14724"/>
<dbReference type="GeneID" id="36528477"/>
<evidence type="ECO:0000313" key="3">
    <source>
        <dbReference type="Proteomes" id="UP000234474"/>
    </source>
</evidence>